<dbReference type="InterPro" id="IPR029526">
    <property type="entry name" value="PGBD"/>
</dbReference>
<evidence type="ECO:0000313" key="2">
    <source>
        <dbReference type="EMBL" id="KAE9521464.1"/>
    </source>
</evidence>
<accession>A0A6G0SU19</accession>
<organism evidence="2 3">
    <name type="scientific">Aphis glycines</name>
    <name type="common">Soybean aphid</name>
    <dbReference type="NCBI Taxonomy" id="307491"/>
    <lineage>
        <taxon>Eukaryota</taxon>
        <taxon>Metazoa</taxon>
        <taxon>Ecdysozoa</taxon>
        <taxon>Arthropoda</taxon>
        <taxon>Hexapoda</taxon>
        <taxon>Insecta</taxon>
        <taxon>Pterygota</taxon>
        <taxon>Neoptera</taxon>
        <taxon>Paraneoptera</taxon>
        <taxon>Hemiptera</taxon>
        <taxon>Sternorrhyncha</taxon>
        <taxon>Aphidomorpha</taxon>
        <taxon>Aphidoidea</taxon>
        <taxon>Aphididae</taxon>
        <taxon>Aphidini</taxon>
        <taxon>Aphis</taxon>
        <taxon>Aphis</taxon>
    </lineage>
</organism>
<dbReference type="PANTHER" id="PTHR46599">
    <property type="entry name" value="PIGGYBAC TRANSPOSABLE ELEMENT-DERIVED PROTEIN 4"/>
    <property type="match status" value="1"/>
</dbReference>
<evidence type="ECO:0000313" key="3">
    <source>
        <dbReference type="Proteomes" id="UP000475862"/>
    </source>
</evidence>
<dbReference type="EMBL" id="VYZN01002853">
    <property type="protein sequence ID" value="KAE9521464.1"/>
    <property type="molecule type" value="Genomic_DNA"/>
</dbReference>
<evidence type="ECO:0000259" key="1">
    <source>
        <dbReference type="Pfam" id="PF13843"/>
    </source>
</evidence>
<dbReference type="AlphaFoldDB" id="A0A6G0SU19"/>
<sequence length="515" mass="59389">MNGFKWQSKCNLIPSTSKISSKSIVHITPGPLGNALFSNQPVECFLLFFSSDLIAKIISHTNEEIVLQKQKYAQNVQNKSIFQNINLNEFKGLLGILIASAAMKNNHLNAVNLFDLSLCGYRYRSTMSLARFNFIINCLRFDLKNTRDERKTITKFAPISKTWDILMKSCQKWYKPGLYLTIDEQLVGFRGRCPFKMYIPSKPNKYGIKIIMMCDNSTKYMISAIPYCRKGTVPSNVSASNYFVEQLVSSVNESNRNITMDNWFTNIPLTQKLLKDYKLTVIGTIKKNKREFPVEFTDLKYSNRAVNTSLFLFSNNLTAVSYKTKPTKLVTLVSSLHSDDSMNETTKKPTIVMHCNETKGGVDSFDQMCHNMNAGRKTKRWPLCIFYNMINIASINAYVIYIHNFYKNRKDATKPLSRFQFMIRLQEQLAEDCMRSRLSNSKLPHNLKKNIEDCLGKKNVTQDQPTEEELSTKKRKVCSFCDYRKRRMTKSQCSTCQKHICGEHQIIKCSHCNND</sequence>
<keyword evidence="3" id="KW-1185">Reference proteome</keyword>
<dbReference type="Pfam" id="PF13843">
    <property type="entry name" value="DDE_Tnp_1_7"/>
    <property type="match status" value="1"/>
</dbReference>
<gene>
    <name evidence="2" type="ORF">AGLY_018138</name>
</gene>
<reference evidence="2 3" key="1">
    <citation type="submission" date="2019-08" db="EMBL/GenBank/DDBJ databases">
        <title>The genome of the soybean aphid Biotype 1, its phylome, world population structure and adaptation to the North American continent.</title>
        <authorList>
            <person name="Giordano R."/>
            <person name="Donthu R.K."/>
            <person name="Hernandez A.G."/>
            <person name="Wright C.L."/>
            <person name="Zimin A.V."/>
        </authorList>
    </citation>
    <scope>NUCLEOTIDE SEQUENCE [LARGE SCALE GENOMIC DNA]</scope>
    <source>
        <tissue evidence="2">Whole aphids</tissue>
    </source>
</reference>
<protein>
    <recommendedName>
        <fullName evidence="1">PiggyBac transposable element-derived protein domain-containing protein</fullName>
    </recommendedName>
</protein>
<dbReference type="Proteomes" id="UP000475862">
    <property type="component" value="Unassembled WGS sequence"/>
</dbReference>
<dbReference type="PANTHER" id="PTHR46599:SF6">
    <property type="entry name" value="DUAL SPECIFICITY PHOSPHATASE 26"/>
    <property type="match status" value="1"/>
</dbReference>
<proteinExistence type="predicted"/>
<dbReference type="OrthoDB" id="6626671at2759"/>
<name>A0A6G0SU19_APHGL</name>
<comment type="caution">
    <text evidence="2">The sequence shown here is derived from an EMBL/GenBank/DDBJ whole genome shotgun (WGS) entry which is preliminary data.</text>
</comment>
<feature type="domain" description="PiggyBac transposable element-derived protein" evidence="1">
    <location>
        <begin position="41"/>
        <end position="398"/>
    </location>
</feature>